<reference evidence="4" key="1">
    <citation type="submission" date="2016-10" db="EMBL/GenBank/DDBJ databases">
        <authorList>
            <person name="Varghese N."/>
            <person name="Submissions S."/>
        </authorList>
    </citation>
    <scope>NUCLEOTIDE SEQUENCE [LARGE SCALE GENOMIC DNA]</scope>
    <source>
        <strain evidence="4">DSM 14807</strain>
    </source>
</reference>
<organism evidence="3 4">
    <name type="scientific">Thermoflavifilum thermophilum</name>
    <dbReference type="NCBI Taxonomy" id="1393122"/>
    <lineage>
        <taxon>Bacteria</taxon>
        <taxon>Pseudomonadati</taxon>
        <taxon>Bacteroidota</taxon>
        <taxon>Chitinophagia</taxon>
        <taxon>Chitinophagales</taxon>
        <taxon>Chitinophagaceae</taxon>
        <taxon>Thermoflavifilum</taxon>
    </lineage>
</organism>
<dbReference type="Pfam" id="PF06439">
    <property type="entry name" value="3keto-disac_hyd"/>
    <property type="match status" value="1"/>
</dbReference>
<dbReference type="STRING" id="1393122.SAMN05660895_1420"/>
<evidence type="ECO:0000313" key="3">
    <source>
        <dbReference type="EMBL" id="SFV32680.1"/>
    </source>
</evidence>
<dbReference type="RefSeq" id="WP_092459308.1">
    <property type="nucleotide sequence ID" value="NZ_FPCJ01000001.1"/>
</dbReference>
<feature type="domain" description="3-keto-alpha-glucoside-1,2-lyase/3-keto-2-hydroxy-glucal hydratase" evidence="2">
    <location>
        <begin position="30"/>
        <end position="229"/>
    </location>
</feature>
<protein>
    <recommendedName>
        <fullName evidence="2">3-keto-alpha-glucoside-1,2-lyase/3-keto-2-hydroxy-glucal hydratase domain-containing protein</fullName>
    </recommendedName>
</protein>
<dbReference type="AlphaFoldDB" id="A0A1I7NDE1"/>
<evidence type="ECO:0000256" key="1">
    <source>
        <dbReference type="SAM" id="SignalP"/>
    </source>
</evidence>
<dbReference type="GO" id="GO:0016787">
    <property type="term" value="F:hydrolase activity"/>
    <property type="evidence" value="ECO:0007669"/>
    <property type="project" value="InterPro"/>
</dbReference>
<keyword evidence="1" id="KW-0732">Signal</keyword>
<dbReference type="Gene3D" id="2.60.120.560">
    <property type="entry name" value="Exo-inulinase, domain 1"/>
    <property type="match status" value="1"/>
</dbReference>
<keyword evidence="4" id="KW-1185">Reference proteome</keyword>
<feature type="signal peptide" evidence="1">
    <location>
        <begin position="1"/>
        <end position="25"/>
    </location>
</feature>
<accession>A0A1I7NDE1</accession>
<sequence length="231" mass="26248">MQRICWTICLFILLGASQMPATAQATSRHKWISLFNGRDLTGWHSYHQSAPAPAWKVQDGAIVLDHSGNARGGDLVTDREFSNFELELQWKISKGGNSGILFLVHEDPHIGATYFTGPEMQVLDNQYAEDNKIPSHLAGSLYDLIAADPKAVHPYGTWNTVRIKLLNGQLTFWMNGKKVVETQLWTPQWDSLVAHSKFKQWPVFATYHSGHIALQDHGDEVWFRIIRIREL</sequence>
<evidence type="ECO:0000259" key="2">
    <source>
        <dbReference type="Pfam" id="PF06439"/>
    </source>
</evidence>
<dbReference type="InterPro" id="IPR010496">
    <property type="entry name" value="AL/BT2_dom"/>
</dbReference>
<proteinExistence type="predicted"/>
<dbReference type="EMBL" id="FPCJ01000001">
    <property type="protein sequence ID" value="SFV32680.1"/>
    <property type="molecule type" value="Genomic_DNA"/>
</dbReference>
<evidence type="ECO:0000313" key="4">
    <source>
        <dbReference type="Proteomes" id="UP000199537"/>
    </source>
</evidence>
<feature type="chain" id="PRO_5011573537" description="3-keto-alpha-glucoside-1,2-lyase/3-keto-2-hydroxy-glucal hydratase domain-containing protein" evidence="1">
    <location>
        <begin position="26"/>
        <end position="231"/>
    </location>
</feature>
<dbReference type="OrthoDB" id="659240at2"/>
<name>A0A1I7NDE1_9BACT</name>
<dbReference type="Proteomes" id="UP000199537">
    <property type="component" value="Unassembled WGS sequence"/>
</dbReference>
<gene>
    <name evidence="3" type="ORF">SAMN05660895_1420</name>
</gene>